<dbReference type="Proteomes" id="UP000445582">
    <property type="component" value="Unassembled WGS sequence"/>
</dbReference>
<feature type="transmembrane region" description="Helical" evidence="1">
    <location>
        <begin position="50"/>
        <end position="71"/>
    </location>
</feature>
<dbReference type="PANTHER" id="PTHR34473">
    <property type="entry name" value="UPF0699 TRANSMEMBRANE PROTEIN YDBS"/>
    <property type="match status" value="1"/>
</dbReference>
<evidence type="ECO:0000313" key="3">
    <source>
        <dbReference type="EMBL" id="MXO63635.1"/>
    </source>
</evidence>
<feature type="transmembrane region" description="Helical" evidence="1">
    <location>
        <begin position="401"/>
        <end position="417"/>
    </location>
</feature>
<dbReference type="RefSeq" id="WP_160676156.1">
    <property type="nucleotide sequence ID" value="NZ_WTYN01000002.1"/>
</dbReference>
<proteinExistence type="predicted"/>
<dbReference type="OrthoDB" id="8481729at2"/>
<dbReference type="AlphaFoldDB" id="A0A844YJG0"/>
<keyword evidence="1" id="KW-0812">Transmembrane</keyword>
<feature type="transmembrane region" description="Helical" evidence="1">
    <location>
        <begin position="189"/>
        <end position="209"/>
    </location>
</feature>
<keyword evidence="4" id="KW-1185">Reference proteome</keyword>
<feature type="domain" description="YdbS-like PH" evidence="2">
    <location>
        <begin position="70"/>
        <end position="148"/>
    </location>
</feature>
<protein>
    <submittedName>
        <fullName evidence="3">PH domain-containing protein</fullName>
    </submittedName>
</protein>
<dbReference type="Pfam" id="PF03703">
    <property type="entry name" value="bPH_2"/>
    <property type="match status" value="2"/>
</dbReference>
<dbReference type="EMBL" id="WTYN01000002">
    <property type="protein sequence ID" value="MXO63635.1"/>
    <property type="molecule type" value="Genomic_DNA"/>
</dbReference>
<comment type="caution">
    <text evidence="3">The sequence shown here is derived from an EMBL/GenBank/DDBJ whole genome shotgun (WGS) entry which is preliminary data.</text>
</comment>
<accession>A0A844YJG0</accession>
<reference evidence="3 4" key="1">
    <citation type="submission" date="2019-12" db="EMBL/GenBank/DDBJ databases">
        <title>Genomic-based taxomic classification of the family Erythrobacteraceae.</title>
        <authorList>
            <person name="Xu L."/>
        </authorList>
    </citation>
    <scope>NUCLEOTIDE SEQUENCE [LARGE SCALE GENOMIC DNA]</scope>
    <source>
        <strain evidence="3 4">MCCC 1A09965</strain>
    </source>
</reference>
<dbReference type="PIRSF" id="PIRSF026631">
    <property type="entry name" value="UCP026631"/>
    <property type="match status" value="1"/>
</dbReference>
<dbReference type="InterPro" id="IPR005182">
    <property type="entry name" value="YdbS-like_PH"/>
</dbReference>
<evidence type="ECO:0000256" key="1">
    <source>
        <dbReference type="SAM" id="Phobius"/>
    </source>
</evidence>
<feature type="transmembrane region" description="Helical" evidence="1">
    <location>
        <begin position="246"/>
        <end position="270"/>
    </location>
</feature>
<keyword evidence="1" id="KW-0472">Membrane</keyword>
<feature type="transmembrane region" description="Helical" evidence="1">
    <location>
        <begin position="373"/>
        <end position="395"/>
    </location>
</feature>
<dbReference type="InterPro" id="IPR014529">
    <property type="entry name" value="UCP026631"/>
</dbReference>
<name>A0A844YJG0_9SPHN</name>
<evidence type="ECO:0000313" key="4">
    <source>
        <dbReference type="Proteomes" id="UP000445582"/>
    </source>
</evidence>
<gene>
    <name evidence="3" type="ORF">GRI48_11480</name>
</gene>
<feature type="domain" description="YdbS-like PH" evidence="2">
    <location>
        <begin position="419"/>
        <end position="493"/>
    </location>
</feature>
<keyword evidence="1" id="KW-1133">Transmembrane helix</keyword>
<sequence>MSEPAGNVDAPRRTSPIGLIPHLVKGLRQTIFPIIAGWFAIRSIDLVNVMAVRGILGILAVILLVVILDWWRRTYTTGPDDIRVESGLLSRKARSVPYERIQDVSVEQNLVARLLGLAELRFETGAGGKDDIALAYVSEAEGERLRRLVRSRRAEAAGDAATGEEAEAARAGEESETEDVLFAMSPGRVALFGLFEFSLVVFGVLAGLLQQFDFLLPFDIWAASQWRDRFGGLVGWMIGFGLQAQIVAAVFGLISVAIVGVLTGVARTAVREWGFTLTRSERGFRRRRGLFTWTDVVMPVQRVQAGIVTTGWLRRLWGWHGLKFVSLAQDSGGSNHDAAPFAQMEEILPIVGEAALRMPPDTTHWHRAVAARWLVGFGALALVTLYAAAMAGWWIDPLAGVAVAGLGIPLVAARQWLDWRQYRHALDSGQLYYRSGVFSRKLMIAPRQRIQSVEIRQGPLGRLADYVELHFGLPGGHLRFAGVRRADAEHIRAEVMRDIAATDYSRLQADLEA</sequence>
<organism evidence="3 4">
    <name type="scientific">Qipengyuania oceanensis</name>
    <dbReference type="NCBI Taxonomy" id="1463597"/>
    <lineage>
        <taxon>Bacteria</taxon>
        <taxon>Pseudomonadati</taxon>
        <taxon>Pseudomonadota</taxon>
        <taxon>Alphaproteobacteria</taxon>
        <taxon>Sphingomonadales</taxon>
        <taxon>Erythrobacteraceae</taxon>
        <taxon>Qipengyuania</taxon>
    </lineage>
</organism>
<evidence type="ECO:0000259" key="2">
    <source>
        <dbReference type="Pfam" id="PF03703"/>
    </source>
</evidence>
<dbReference type="PANTHER" id="PTHR34473:SF2">
    <property type="entry name" value="UPF0699 TRANSMEMBRANE PROTEIN YDBT"/>
    <property type="match status" value="1"/>
</dbReference>